<dbReference type="Proteomes" id="UP000002282">
    <property type="component" value="Chromosome 3L"/>
</dbReference>
<evidence type="ECO:0000313" key="3">
    <source>
        <dbReference type="Proteomes" id="UP000002282"/>
    </source>
</evidence>
<reference evidence="2 3" key="1">
    <citation type="journal article" date="2007" name="Nature">
        <title>Evolution of genes and genomes on the Drosophila phylogeny.</title>
        <authorList>
            <consortium name="Drosophila 12 Genomes Consortium"/>
            <person name="Clark A.G."/>
            <person name="Eisen M.B."/>
            <person name="Smith D.R."/>
            <person name="Bergman C.M."/>
            <person name="Oliver B."/>
            <person name="Markow T.A."/>
            <person name="Kaufman T.C."/>
            <person name="Kellis M."/>
            <person name="Gelbart W."/>
            <person name="Iyer V.N."/>
            <person name="Pollard D.A."/>
            <person name="Sackton T.B."/>
            <person name="Larracuente A.M."/>
            <person name="Singh N.D."/>
            <person name="Abad J.P."/>
            <person name="Abt D.N."/>
            <person name="Adryan B."/>
            <person name="Aguade M."/>
            <person name="Akashi H."/>
            <person name="Anderson W.W."/>
            <person name="Aquadro C.F."/>
            <person name="Ardell D.H."/>
            <person name="Arguello R."/>
            <person name="Artieri C.G."/>
            <person name="Barbash D.A."/>
            <person name="Barker D."/>
            <person name="Barsanti P."/>
            <person name="Batterham P."/>
            <person name="Batzoglou S."/>
            <person name="Begun D."/>
            <person name="Bhutkar A."/>
            <person name="Blanco E."/>
            <person name="Bosak S.A."/>
            <person name="Bradley R.K."/>
            <person name="Brand A.D."/>
            <person name="Brent M.R."/>
            <person name="Brooks A.N."/>
            <person name="Brown R.H."/>
            <person name="Butlin R.K."/>
            <person name="Caggese C."/>
            <person name="Calvi B.R."/>
            <person name="Bernardo de Carvalho A."/>
            <person name="Caspi A."/>
            <person name="Castrezana S."/>
            <person name="Celniker S.E."/>
            <person name="Chang J.L."/>
            <person name="Chapple C."/>
            <person name="Chatterji S."/>
            <person name="Chinwalla A."/>
            <person name="Civetta A."/>
            <person name="Clifton S.W."/>
            <person name="Comeron J.M."/>
            <person name="Costello J.C."/>
            <person name="Coyne J.A."/>
            <person name="Daub J."/>
            <person name="David R.G."/>
            <person name="Delcher A.L."/>
            <person name="Delehaunty K."/>
            <person name="Do C.B."/>
            <person name="Ebling H."/>
            <person name="Edwards K."/>
            <person name="Eickbush T."/>
            <person name="Evans J.D."/>
            <person name="Filipski A."/>
            <person name="Findeiss S."/>
            <person name="Freyhult E."/>
            <person name="Fulton L."/>
            <person name="Fulton R."/>
            <person name="Garcia A.C."/>
            <person name="Gardiner A."/>
            <person name="Garfield D.A."/>
            <person name="Garvin B.E."/>
            <person name="Gibson G."/>
            <person name="Gilbert D."/>
            <person name="Gnerre S."/>
            <person name="Godfrey J."/>
            <person name="Good R."/>
            <person name="Gotea V."/>
            <person name="Gravely B."/>
            <person name="Greenberg A.J."/>
            <person name="Griffiths-Jones S."/>
            <person name="Gross S."/>
            <person name="Guigo R."/>
            <person name="Gustafson E.A."/>
            <person name="Haerty W."/>
            <person name="Hahn M.W."/>
            <person name="Halligan D.L."/>
            <person name="Halpern A.L."/>
            <person name="Halter G.M."/>
            <person name="Han M.V."/>
            <person name="Heger A."/>
            <person name="Hillier L."/>
            <person name="Hinrichs A.S."/>
            <person name="Holmes I."/>
            <person name="Hoskins R.A."/>
            <person name="Hubisz M.J."/>
            <person name="Hultmark D."/>
            <person name="Huntley M.A."/>
            <person name="Jaffe D.B."/>
            <person name="Jagadeeshan S."/>
            <person name="Jeck W.R."/>
            <person name="Johnson J."/>
            <person name="Jones C.D."/>
            <person name="Jordan W.C."/>
            <person name="Karpen G.H."/>
            <person name="Kataoka E."/>
            <person name="Keightley P.D."/>
            <person name="Kheradpour P."/>
            <person name="Kirkness E.F."/>
            <person name="Koerich L.B."/>
            <person name="Kristiansen K."/>
            <person name="Kudrna D."/>
            <person name="Kulathinal R.J."/>
            <person name="Kumar S."/>
            <person name="Kwok R."/>
            <person name="Lander E."/>
            <person name="Langley C.H."/>
            <person name="Lapoint R."/>
            <person name="Lazzaro B.P."/>
            <person name="Lee S.J."/>
            <person name="Levesque L."/>
            <person name="Li R."/>
            <person name="Lin C.F."/>
            <person name="Lin M.F."/>
            <person name="Lindblad-Toh K."/>
            <person name="Llopart A."/>
            <person name="Long M."/>
            <person name="Low L."/>
            <person name="Lozovsky E."/>
            <person name="Lu J."/>
            <person name="Luo M."/>
            <person name="Machado C.A."/>
            <person name="Makalowski W."/>
            <person name="Marzo M."/>
            <person name="Matsuda M."/>
            <person name="Matzkin L."/>
            <person name="McAllister B."/>
            <person name="McBride C.S."/>
            <person name="McKernan B."/>
            <person name="McKernan K."/>
            <person name="Mendez-Lago M."/>
            <person name="Minx P."/>
            <person name="Mollenhauer M.U."/>
            <person name="Montooth K."/>
            <person name="Mount S.M."/>
            <person name="Mu X."/>
            <person name="Myers E."/>
            <person name="Negre B."/>
            <person name="Newfeld S."/>
            <person name="Nielsen R."/>
            <person name="Noor M.A."/>
            <person name="O'Grady P."/>
            <person name="Pachter L."/>
            <person name="Papaceit M."/>
            <person name="Parisi M.J."/>
            <person name="Parisi M."/>
            <person name="Parts L."/>
            <person name="Pedersen J.S."/>
            <person name="Pesole G."/>
            <person name="Phillippy A.M."/>
            <person name="Ponting C.P."/>
            <person name="Pop M."/>
            <person name="Porcelli D."/>
            <person name="Powell J.R."/>
            <person name="Prohaska S."/>
            <person name="Pruitt K."/>
            <person name="Puig M."/>
            <person name="Quesneville H."/>
            <person name="Ram K.R."/>
            <person name="Rand D."/>
            <person name="Rasmussen M.D."/>
            <person name="Reed L.K."/>
            <person name="Reenan R."/>
            <person name="Reily A."/>
            <person name="Remington K.A."/>
            <person name="Rieger T.T."/>
            <person name="Ritchie M.G."/>
            <person name="Robin C."/>
            <person name="Rogers Y.H."/>
            <person name="Rohde C."/>
            <person name="Rozas J."/>
            <person name="Rubenfield M.J."/>
            <person name="Ruiz A."/>
            <person name="Russo S."/>
            <person name="Salzberg S.L."/>
            <person name="Sanchez-Gracia A."/>
            <person name="Saranga D.J."/>
            <person name="Sato H."/>
            <person name="Schaeffer S.W."/>
            <person name="Schatz M.C."/>
            <person name="Schlenke T."/>
            <person name="Schwartz R."/>
            <person name="Segarra C."/>
            <person name="Singh R.S."/>
            <person name="Sirot L."/>
            <person name="Sirota M."/>
            <person name="Sisneros N.B."/>
            <person name="Smith C.D."/>
            <person name="Smith T.F."/>
            <person name="Spieth J."/>
            <person name="Stage D.E."/>
            <person name="Stark A."/>
            <person name="Stephan W."/>
            <person name="Strausberg R.L."/>
            <person name="Strempel S."/>
            <person name="Sturgill D."/>
            <person name="Sutton G."/>
            <person name="Sutton G.G."/>
            <person name="Tao W."/>
            <person name="Teichmann S."/>
            <person name="Tobari Y.N."/>
            <person name="Tomimura Y."/>
            <person name="Tsolas J.M."/>
            <person name="Valente V.L."/>
            <person name="Venter E."/>
            <person name="Venter J.C."/>
            <person name="Vicario S."/>
            <person name="Vieira F.G."/>
            <person name="Vilella A.J."/>
            <person name="Villasante A."/>
            <person name="Walenz B."/>
            <person name="Wang J."/>
            <person name="Wasserman M."/>
            <person name="Watts T."/>
            <person name="Wilson D."/>
            <person name="Wilson R.K."/>
            <person name="Wing R.A."/>
            <person name="Wolfner M.F."/>
            <person name="Wong A."/>
            <person name="Wong G.K."/>
            <person name="Wu C.I."/>
            <person name="Wu G."/>
            <person name="Yamamoto D."/>
            <person name="Yang H.P."/>
            <person name="Yang S.P."/>
            <person name="Yorke J.A."/>
            <person name="Yoshida K."/>
            <person name="Zdobnov E."/>
            <person name="Zhang P."/>
            <person name="Zhang Y."/>
            <person name="Zimin A.V."/>
            <person name="Baldwin J."/>
            <person name="Abdouelleil A."/>
            <person name="Abdulkadir J."/>
            <person name="Abebe A."/>
            <person name="Abera B."/>
            <person name="Abreu J."/>
            <person name="Acer S.C."/>
            <person name="Aftuck L."/>
            <person name="Alexander A."/>
            <person name="An P."/>
            <person name="Anderson E."/>
            <person name="Anderson S."/>
            <person name="Arachi H."/>
            <person name="Azer M."/>
            <person name="Bachantsang P."/>
            <person name="Barry A."/>
            <person name="Bayul T."/>
            <person name="Berlin A."/>
            <person name="Bessette D."/>
            <person name="Bloom T."/>
            <person name="Blye J."/>
            <person name="Boguslavskiy L."/>
            <person name="Bonnet C."/>
            <person name="Boukhgalter B."/>
            <person name="Bourzgui I."/>
            <person name="Brown A."/>
            <person name="Cahill P."/>
            <person name="Channer S."/>
            <person name="Cheshatsang Y."/>
            <person name="Chuda L."/>
            <person name="Citroen M."/>
            <person name="Collymore A."/>
            <person name="Cooke P."/>
            <person name="Costello M."/>
            <person name="D'Aco K."/>
            <person name="Daza R."/>
            <person name="De Haan G."/>
            <person name="DeGray S."/>
            <person name="DeMaso C."/>
            <person name="Dhargay N."/>
            <person name="Dooley K."/>
            <person name="Dooley E."/>
            <person name="Doricent M."/>
            <person name="Dorje P."/>
            <person name="Dorjee K."/>
            <person name="Dupes A."/>
            <person name="Elong R."/>
            <person name="Falk J."/>
            <person name="Farina A."/>
            <person name="Faro S."/>
            <person name="Ferguson D."/>
            <person name="Fisher S."/>
            <person name="Foley C.D."/>
            <person name="Franke A."/>
            <person name="Friedrich D."/>
            <person name="Gadbois L."/>
            <person name="Gearin G."/>
            <person name="Gearin C.R."/>
            <person name="Giannoukos G."/>
            <person name="Goode T."/>
            <person name="Graham J."/>
            <person name="Grandbois E."/>
            <person name="Grewal S."/>
            <person name="Gyaltsen K."/>
            <person name="Hafez N."/>
            <person name="Hagos B."/>
            <person name="Hall J."/>
            <person name="Henson C."/>
            <person name="Hollinger A."/>
            <person name="Honan T."/>
            <person name="Huard M.D."/>
            <person name="Hughes L."/>
            <person name="Hurhula B."/>
            <person name="Husby M.E."/>
            <person name="Kamat A."/>
            <person name="Kanga B."/>
            <person name="Kashin S."/>
            <person name="Khazanovich D."/>
            <person name="Kisner P."/>
            <person name="Lance K."/>
            <person name="Lara M."/>
            <person name="Lee W."/>
            <person name="Lennon N."/>
            <person name="Letendre F."/>
            <person name="LeVine R."/>
            <person name="Lipovsky A."/>
            <person name="Liu X."/>
            <person name="Liu J."/>
            <person name="Liu S."/>
            <person name="Lokyitsang T."/>
            <person name="Lokyitsang Y."/>
            <person name="Lubonja R."/>
            <person name="Lui A."/>
            <person name="MacDonald P."/>
            <person name="Magnisalis V."/>
            <person name="Maru K."/>
            <person name="Matthews C."/>
            <person name="McCusker W."/>
            <person name="McDonough S."/>
            <person name="Mehta T."/>
            <person name="Meldrim J."/>
            <person name="Meneus L."/>
            <person name="Mihai O."/>
            <person name="Mihalev A."/>
            <person name="Mihova T."/>
            <person name="Mittelman R."/>
            <person name="Mlenga V."/>
            <person name="Montmayeur A."/>
            <person name="Mulrain L."/>
            <person name="Navidi A."/>
            <person name="Naylor J."/>
            <person name="Negash T."/>
            <person name="Nguyen T."/>
            <person name="Nguyen N."/>
            <person name="Nicol R."/>
            <person name="Norbu C."/>
            <person name="Norbu N."/>
            <person name="Novod N."/>
            <person name="O'Neill B."/>
            <person name="Osman S."/>
            <person name="Markiewicz E."/>
            <person name="Oyono O.L."/>
            <person name="Patti C."/>
            <person name="Phunkhang P."/>
            <person name="Pierre F."/>
            <person name="Priest M."/>
            <person name="Raghuraman S."/>
            <person name="Rege F."/>
            <person name="Reyes R."/>
            <person name="Rise C."/>
            <person name="Rogov P."/>
            <person name="Ross K."/>
            <person name="Ryan E."/>
            <person name="Settipalli S."/>
            <person name="Shea T."/>
            <person name="Sherpa N."/>
            <person name="Shi L."/>
            <person name="Shih D."/>
            <person name="Sparrow T."/>
            <person name="Spaulding J."/>
            <person name="Stalker J."/>
            <person name="Stange-Thomann N."/>
            <person name="Stavropoulos S."/>
            <person name="Stone C."/>
            <person name="Strader C."/>
            <person name="Tesfaye S."/>
            <person name="Thomson T."/>
            <person name="Thoulutsang Y."/>
            <person name="Thoulutsang D."/>
            <person name="Topham K."/>
            <person name="Topping I."/>
            <person name="Tsamla T."/>
            <person name="Vassiliev H."/>
            <person name="Vo A."/>
            <person name="Wangchuk T."/>
            <person name="Wangdi T."/>
            <person name="Weiand M."/>
            <person name="Wilkinson J."/>
            <person name="Wilson A."/>
            <person name="Yadav S."/>
            <person name="Young G."/>
            <person name="Yu Q."/>
            <person name="Zembek L."/>
            <person name="Zhong D."/>
            <person name="Zimmer A."/>
            <person name="Zwirko Z."/>
            <person name="Jaffe D.B."/>
            <person name="Alvarez P."/>
            <person name="Brockman W."/>
            <person name="Butler J."/>
            <person name="Chin C."/>
            <person name="Gnerre S."/>
            <person name="Grabherr M."/>
            <person name="Kleber M."/>
            <person name="Mauceli E."/>
            <person name="MacCallum I."/>
        </authorList>
    </citation>
    <scope>NUCLEOTIDE SEQUENCE [LARGE SCALE GENOMIC DNA]</scope>
    <source>
        <strain evidence="3">Tai18E2 / Tucson 14021-0261.01</strain>
    </source>
</reference>
<dbReference type="KEGG" id="dya:Dyak_GE22023"/>
<dbReference type="AlphaFoldDB" id="B4PIF7"/>
<protein>
    <submittedName>
        <fullName evidence="2">Uncharacterized protein</fullName>
    </submittedName>
</protein>
<dbReference type="OrthoDB" id="7868472at2759"/>
<evidence type="ECO:0000256" key="1">
    <source>
        <dbReference type="SAM" id="MobiDB-lite"/>
    </source>
</evidence>
<dbReference type="GO" id="GO:0036126">
    <property type="term" value="C:sperm flagellum"/>
    <property type="evidence" value="ECO:0007669"/>
    <property type="project" value="EnsemblMetazoa"/>
</dbReference>
<dbReference type="GO" id="GO:0007291">
    <property type="term" value="P:sperm individualization"/>
    <property type="evidence" value="ECO:0007669"/>
    <property type="project" value="EnsemblMetazoa"/>
</dbReference>
<sequence>MSMSDDGSDIFQDLESYEPYGECSQNNSVEDTVVVPLDTSEDAQFSEQMFTSIQERLSRIIKRINLANSAVTQMKRKLHAQIPSAAVVENADQLAGGDNTLRFESIEQRNEATHE</sequence>
<keyword evidence="3" id="KW-1185">Reference proteome</keyword>
<evidence type="ECO:0000313" key="2">
    <source>
        <dbReference type="EMBL" id="EDW94514.2"/>
    </source>
</evidence>
<organism evidence="2 3">
    <name type="scientific">Drosophila yakuba</name>
    <name type="common">Fruit fly</name>
    <dbReference type="NCBI Taxonomy" id="7245"/>
    <lineage>
        <taxon>Eukaryota</taxon>
        <taxon>Metazoa</taxon>
        <taxon>Ecdysozoa</taxon>
        <taxon>Arthropoda</taxon>
        <taxon>Hexapoda</taxon>
        <taxon>Insecta</taxon>
        <taxon>Pterygota</taxon>
        <taxon>Neoptera</taxon>
        <taxon>Endopterygota</taxon>
        <taxon>Diptera</taxon>
        <taxon>Brachycera</taxon>
        <taxon>Muscomorpha</taxon>
        <taxon>Ephydroidea</taxon>
        <taxon>Drosophilidae</taxon>
        <taxon>Drosophila</taxon>
        <taxon>Sophophora</taxon>
    </lineage>
</organism>
<dbReference type="GO" id="GO:0005829">
    <property type="term" value="C:cytosol"/>
    <property type="evidence" value="ECO:0007669"/>
    <property type="project" value="EnsemblMetazoa"/>
</dbReference>
<dbReference type="GO" id="GO:0035869">
    <property type="term" value="C:ciliary transition zone"/>
    <property type="evidence" value="ECO:0007669"/>
    <property type="project" value="EnsemblMetazoa"/>
</dbReference>
<accession>B4PIF7</accession>
<feature type="region of interest" description="Disordered" evidence="1">
    <location>
        <begin position="1"/>
        <end position="28"/>
    </location>
</feature>
<name>B4PIF7_DROYA</name>
<reference evidence="2 3" key="2">
    <citation type="journal article" date="2007" name="PLoS Biol.">
        <title>Principles of genome evolution in the Drosophila melanogaster species group.</title>
        <authorList>
            <person name="Ranz J.M."/>
            <person name="Maurin D."/>
            <person name="Chan Y.S."/>
            <person name="von Grotthuss M."/>
            <person name="Hillier L.W."/>
            <person name="Roote J."/>
            <person name="Ashburner M."/>
            <person name="Bergman C.M."/>
        </authorList>
    </citation>
    <scope>NUCLEOTIDE SEQUENCE [LARGE SCALE GENOMIC DNA]</scope>
    <source>
        <strain evidence="3">Tai18E2 / Tucson 14021-0261.01</strain>
    </source>
</reference>
<dbReference type="EMBL" id="CM000159">
    <property type="protein sequence ID" value="EDW94514.2"/>
    <property type="molecule type" value="Genomic_DNA"/>
</dbReference>
<dbReference type="HOGENOM" id="CLU_2136117_0_0_1"/>
<gene>
    <name evidence="2" type="primary">Dyak\GE22023</name>
    <name evidence="2" type="synonym">dyak_GLEANR_5735</name>
    <name evidence="2" type="synonym">GE22023</name>
    <name evidence="2" type="ORF">Dyak_GE22023</name>
</gene>
<proteinExistence type="predicted"/>